<dbReference type="Proteomes" id="UP000283095">
    <property type="component" value="Chromosome"/>
</dbReference>
<accession>A0A3T0KS13</accession>
<feature type="region of interest" description="Disordered" evidence="1">
    <location>
        <begin position="1"/>
        <end position="44"/>
    </location>
</feature>
<dbReference type="AlphaFoldDB" id="A0A3T0KS13"/>
<evidence type="ECO:0000256" key="1">
    <source>
        <dbReference type="SAM" id="MobiDB-lite"/>
    </source>
</evidence>
<organism evidence="2 3">
    <name type="scientific">Peribacillus asahii</name>
    <dbReference type="NCBI Taxonomy" id="228899"/>
    <lineage>
        <taxon>Bacteria</taxon>
        <taxon>Bacillati</taxon>
        <taxon>Bacillota</taxon>
        <taxon>Bacilli</taxon>
        <taxon>Bacillales</taxon>
        <taxon>Bacillaceae</taxon>
        <taxon>Peribacillus</taxon>
    </lineage>
</organism>
<name>A0A3T0KS13_9BACI</name>
<dbReference type="KEGG" id="pasa:BAOM_2469"/>
<evidence type="ECO:0000313" key="2">
    <source>
        <dbReference type="EMBL" id="AZV43078.1"/>
    </source>
</evidence>
<evidence type="ECO:0000313" key="3">
    <source>
        <dbReference type="Proteomes" id="UP000283095"/>
    </source>
</evidence>
<feature type="compositionally biased region" description="Basic and acidic residues" evidence="1">
    <location>
        <begin position="33"/>
        <end position="44"/>
    </location>
</feature>
<protein>
    <submittedName>
        <fullName evidence="2">Uncharacterized protein</fullName>
    </submittedName>
</protein>
<gene>
    <name evidence="2" type="ORF">BAOM_2469</name>
</gene>
<proteinExistence type="predicted"/>
<dbReference type="EMBL" id="CP026095">
    <property type="protein sequence ID" value="AZV43078.1"/>
    <property type="molecule type" value="Genomic_DNA"/>
</dbReference>
<feature type="compositionally biased region" description="Polar residues" evidence="1">
    <location>
        <begin position="8"/>
        <end position="28"/>
    </location>
</feature>
<sequence length="44" mass="4790">MTKKFNKGSRNQNSPQLHGQASVSGDNSKGNKRNKDQSDKTDGV</sequence>
<dbReference type="RefSeq" id="WP_257467688.1">
    <property type="nucleotide sequence ID" value="NZ_CP026095.1"/>
</dbReference>
<reference evidence="2 3" key="1">
    <citation type="submission" date="2018-01" db="EMBL/GenBank/DDBJ databases">
        <title>Bacillus asahii Genome sequencing and assembly.</title>
        <authorList>
            <person name="Jiang H."/>
            <person name="Feng Y."/>
            <person name="Zhao F."/>
            <person name="Lin X."/>
        </authorList>
    </citation>
    <scope>NUCLEOTIDE SEQUENCE [LARGE SCALE GENOMIC DNA]</scope>
    <source>
        <strain evidence="2 3">OM18</strain>
    </source>
</reference>